<dbReference type="GO" id="GO:0005886">
    <property type="term" value="C:plasma membrane"/>
    <property type="evidence" value="ECO:0007669"/>
    <property type="project" value="TreeGrafter"/>
</dbReference>
<protein>
    <recommendedName>
        <fullName evidence="2">diguanylate cyclase</fullName>
        <ecNumber evidence="2">2.7.7.65</ecNumber>
    </recommendedName>
</protein>
<feature type="transmembrane region" description="Helical" evidence="4">
    <location>
        <begin position="48"/>
        <end position="71"/>
    </location>
</feature>
<dbReference type="EC" id="2.7.7.65" evidence="2"/>
<dbReference type="InterPro" id="IPR000160">
    <property type="entry name" value="GGDEF_dom"/>
</dbReference>
<feature type="domain" description="GGDEF" evidence="6">
    <location>
        <begin position="350"/>
        <end position="485"/>
    </location>
</feature>
<evidence type="ECO:0000313" key="7">
    <source>
        <dbReference type="EMBL" id="MCM2678241.1"/>
    </source>
</evidence>
<organism evidence="7 8">
    <name type="scientific">Echinimonas agarilytica</name>
    <dbReference type="NCBI Taxonomy" id="1215918"/>
    <lineage>
        <taxon>Bacteria</taxon>
        <taxon>Pseudomonadati</taxon>
        <taxon>Pseudomonadota</taxon>
        <taxon>Gammaproteobacteria</taxon>
        <taxon>Alteromonadales</taxon>
        <taxon>Echinimonadaceae</taxon>
        <taxon>Echinimonas</taxon>
    </lineage>
</organism>
<dbReference type="PANTHER" id="PTHR45138:SF9">
    <property type="entry name" value="DIGUANYLATE CYCLASE DGCM-RELATED"/>
    <property type="match status" value="1"/>
</dbReference>
<dbReference type="GO" id="GO:1902201">
    <property type="term" value="P:negative regulation of bacterial-type flagellum-dependent cell motility"/>
    <property type="evidence" value="ECO:0007669"/>
    <property type="project" value="TreeGrafter"/>
</dbReference>
<evidence type="ECO:0000256" key="4">
    <source>
        <dbReference type="SAM" id="Phobius"/>
    </source>
</evidence>
<dbReference type="PROSITE" id="PS50887">
    <property type="entry name" value="GGDEF"/>
    <property type="match status" value="1"/>
</dbReference>
<dbReference type="AlphaFoldDB" id="A0AA41W3Q6"/>
<dbReference type="Pfam" id="PF07695">
    <property type="entry name" value="7TMR-DISM_7TM"/>
    <property type="match status" value="1"/>
</dbReference>
<dbReference type="GO" id="GO:0052621">
    <property type="term" value="F:diguanylate cyclase activity"/>
    <property type="evidence" value="ECO:0007669"/>
    <property type="project" value="UniProtKB-EC"/>
</dbReference>
<evidence type="ECO:0000256" key="1">
    <source>
        <dbReference type="ARBA" id="ARBA00001946"/>
    </source>
</evidence>
<keyword evidence="4" id="KW-1133">Transmembrane helix</keyword>
<dbReference type="PANTHER" id="PTHR45138">
    <property type="entry name" value="REGULATORY COMPONENTS OF SENSORY TRANSDUCTION SYSTEM"/>
    <property type="match status" value="1"/>
</dbReference>
<keyword evidence="8" id="KW-1185">Reference proteome</keyword>
<dbReference type="InterPro" id="IPR011623">
    <property type="entry name" value="7TMR_DISM_rcpt_extracell_dom1"/>
</dbReference>
<dbReference type="SUPFAM" id="SSF55073">
    <property type="entry name" value="Nucleotide cyclase"/>
    <property type="match status" value="1"/>
</dbReference>
<evidence type="ECO:0000313" key="8">
    <source>
        <dbReference type="Proteomes" id="UP001165393"/>
    </source>
</evidence>
<evidence type="ECO:0000256" key="2">
    <source>
        <dbReference type="ARBA" id="ARBA00012528"/>
    </source>
</evidence>
<comment type="caution">
    <text evidence="7">The sequence shown here is derived from an EMBL/GenBank/DDBJ whole genome shotgun (WGS) entry which is preliminary data.</text>
</comment>
<name>A0AA41W3Q6_9GAMM</name>
<dbReference type="SMART" id="SM00267">
    <property type="entry name" value="GGDEF"/>
    <property type="match status" value="1"/>
</dbReference>
<keyword evidence="4" id="KW-0472">Membrane</keyword>
<reference evidence="7 8" key="1">
    <citation type="journal article" date="2013" name="Antonie Van Leeuwenhoek">
        <title>Echinimonas agarilytica gen. nov., sp. nov., a new gammaproteobacterium isolated from the sea urchin Strongylocentrotus intermedius.</title>
        <authorList>
            <person name="Nedashkovskaya O.I."/>
            <person name="Stenkova A.M."/>
            <person name="Zhukova N.V."/>
            <person name="Van Trappen S."/>
            <person name="Lee J.S."/>
            <person name="Kim S.B."/>
        </authorList>
    </citation>
    <scope>NUCLEOTIDE SEQUENCE [LARGE SCALE GENOMIC DNA]</scope>
    <source>
        <strain evidence="7 8">KMM 6351</strain>
    </source>
</reference>
<feature type="signal peptide" evidence="5">
    <location>
        <begin position="1"/>
        <end position="24"/>
    </location>
</feature>
<dbReference type="GO" id="GO:0043709">
    <property type="term" value="P:cell adhesion involved in single-species biofilm formation"/>
    <property type="evidence" value="ECO:0007669"/>
    <property type="project" value="TreeGrafter"/>
</dbReference>
<dbReference type="EMBL" id="JAMQGP010000001">
    <property type="protein sequence ID" value="MCM2678241.1"/>
    <property type="molecule type" value="Genomic_DNA"/>
</dbReference>
<keyword evidence="5" id="KW-0732">Signal</keyword>
<dbReference type="InterPro" id="IPR043128">
    <property type="entry name" value="Rev_trsase/Diguanyl_cyclase"/>
</dbReference>
<dbReference type="NCBIfam" id="TIGR00254">
    <property type="entry name" value="GGDEF"/>
    <property type="match status" value="1"/>
</dbReference>
<feature type="transmembrane region" description="Helical" evidence="4">
    <location>
        <begin position="109"/>
        <end position="129"/>
    </location>
</feature>
<accession>A0AA41W3Q6</accession>
<dbReference type="CDD" id="cd01949">
    <property type="entry name" value="GGDEF"/>
    <property type="match status" value="1"/>
</dbReference>
<gene>
    <name evidence="7" type="ORF">NAF29_00980</name>
</gene>
<sequence length="501" mass="55691">MMSRIAFLLFTMFGILGVAFAAQANDGALPAMQINEVINGRFEHHAKVIMSSGIFVGILFVMAMYNLFIFWHSRTISFLYYGLYALCVVFMTASAIGLLSLLWQPLIWYQQQIALGFGAVAAVCIGLFADELLGKLHTAQWLRVCLRITGLAVLLTGIVMVFSWNELSIKLVMFFAFIMVLFLVVVGSILTQAKHNYGMSYAFAWTSVAVGFALTLLIGADVLSWPFSHRIPLMAGICIEVVVVSFVLAGSFSDAQTDMIVAHKESLESYERAQRLQQQALQAQAVATDELERKVQERTFELEVTLRELEETNRRLEEQSTVDALTGVKNRKHFDRRFVAEFRRSRREQTPLSVMMLDIDRFKNVNDTYGHLVGDECIRQVAQRIQSVIKRPTDVVTRYGGEEFAVILPATHIDGAKQVAQDIITAVRQTPLITSDGPLTVTISAGISDAVANNDLRPEDLLTAADQALYKAKSAGRDQYQVQAVGDSNGSPHASLPFDLE</sequence>
<feature type="transmembrane region" description="Helical" evidence="4">
    <location>
        <begin position="231"/>
        <end position="249"/>
    </location>
</feature>
<feature type="transmembrane region" description="Helical" evidence="4">
    <location>
        <begin position="78"/>
        <end position="103"/>
    </location>
</feature>
<dbReference type="Pfam" id="PF00990">
    <property type="entry name" value="GGDEF"/>
    <property type="match status" value="1"/>
</dbReference>
<dbReference type="InterPro" id="IPR050469">
    <property type="entry name" value="Diguanylate_Cyclase"/>
</dbReference>
<feature type="chain" id="PRO_5041243579" description="diguanylate cyclase" evidence="5">
    <location>
        <begin position="25"/>
        <end position="501"/>
    </location>
</feature>
<evidence type="ECO:0000256" key="5">
    <source>
        <dbReference type="SAM" id="SignalP"/>
    </source>
</evidence>
<comment type="catalytic activity">
    <reaction evidence="3">
        <text>2 GTP = 3',3'-c-di-GMP + 2 diphosphate</text>
        <dbReference type="Rhea" id="RHEA:24898"/>
        <dbReference type="ChEBI" id="CHEBI:33019"/>
        <dbReference type="ChEBI" id="CHEBI:37565"/>
        <dbReference type="ChEBI" id="CHEBI:58805"/>
        <dbReference type="EC" id="2.7.7.65"/>
    </reaction>
</comment>
<evidence type="ECO:0000256" key="3">
    <source>
        <dbReference type="ARBA" id="ARBA00034247"/>
    </source>
</evidence>
<dbReference type="Gene3D" id="3.30.70.270">
    <property type="match status" value="1"/>
</dbReference>
<proteinExistence type="predicted"/>
<dbReference type="Proteomes" id="UP001165393">
    <property type="component" value="Unassembled WGS sequence"/>
</dbReference>
<comment type="cofactor">
    <cofactor evidence="1">
        <name>Mg(2+)</name>
        <dbReference type="ChEBI" id="CHEBI:18420"/>
    </cofactor>
</comment>
<dbReference type="FunFam" id="3.30.70.270:FF:000001">
    <property type="entry name" value="Diguanylate cyclase domain protein"/>
    <property type="match status" value="1"/>
</dbReference>
<feature type="transmembrane region" description="Helical" evidence="4">
    <location>
        <begin position="202"/>
        <end position="225"/>
    </location>
</feature>
<evidence type="ECO:0000259" key="6">
    <source>
        <dbReference type="PROSITE" id="PS50887"/>
    </source>
</evidence>
<keyword evidence="4" id="KW-0812">Transmembrane</keyword>
<feature type="transmembrane region" description="Helical" evidence="4">
    <location>
        <begin position="141"/>
        <end position="165"/>
    </location>
</feature>
<dbReference type="InterPro" id="IPR029787">
    <property type="entry name" value="Nucleotide_cyclase"/>
</dbReference>
<feature type="transmembrane region" description="Helical" evidence="4">
    <location>
        <begin position="171"/>
        <end position="190"/>
    </location>
</feature>